<evidence type="ECO:0000256" key="4">
    <source>
        <dbReference type="ARBA" id="ARBA00022989"/>
    </source>
</evidence>
<comment type="subcellular location">
    <subcellularLocation>
        <location evidence="1">Cell membrane</location>
        <topology evidence="1">Multi-pass membrane protein</topology>
    </subcellularLocation>
</comment>
<keyword evidence="9" id="KW-1185">Reference proteome</keyword>
<protein>
    <submittedName>
        <fullName evidence="8">MFS transporter</fullName>
    </submittedName>
</protein>
<feature type="transmembrane region" description="Helical" evidence="6">
    <location>
        <begin position="269"/>
        <end position="287"/>
    </location>
</feature>
<dbReference type="InterPro" id="IPR011701">
    <property type="entry name" value="MFS"/>
</dbReference>
<sequence length="388" mass="39791">MSIYQLLTICGCLFLIGSAEVIAGPMMYVMGRHFGASSSAIAYLSAAYGLTYGSVALVAGPLSDHFGRKWPLVAGLIGFGACNAAIPQSPVLSVAISLSALCGLCAAIIQPNALSLIGDIAGGEEAGRRVGQAFVGLMAAFVVTPLGAGWAAKNGDWESAYYLLSALASGAVFFVALLFDPDRRTSAERLPFLALVSGALRVQQARLSLSISYLWLGWMAGFGAVVAGVAARKLDLRSTDVALVVAYWGAAIIVGNLSGHRLNRCLHHVALPFGAGIAALGVLAFALPVSSLVALGAVGTPWALGYGCAGPLHHARLNGLSVRFRGTINSLHASLLNFGIFSVSLLFGATAPTAPMSLFCGAVALVGFLGALLSLAVPGSRFSAPRAE</sequence>
<reference evidence="8 9" key="1">
    <citation type="submission" date="2020-04" db="EMBL/GenBank/DDBJ databases">
        <title>Description of novel Gluconacetobacter.</title>
        <authorList>
            <person name="Sombolestani A."/>
        </authorList>
    </citation>
    <scope>NUCLEOTIDE SEQUENCE [LARGE SCALE GENOMIC DNA]</scope>
    <source>
        <strain evidence="8 9">LMG 27724</strain>
    </source>
</reference>
<keyword evidence="5 6" id="KW-0472">Membrane</keyword>
<feature type="transmembrane region" description="Helical" evidence="6">
    <location>
        <begin position="211"/>
        <end position="229"/>
    </location>
</feature>
<feature type="transmembrane region" description="Helical" evidence="6">
    <location>
        <begin position="241"/>
        <end position="257"/>
    </location>
</feature>
<dbReference type="Gene3D" id="1.20.1720.10">
    <property type="entry name" value="Multidrug resistance protein D"/>
    <property type="match status" value="1"/>
</dbReference>
<feature type="transmembrane region" description="Helical" evidence="6">
    <location>
        <begin position="160"/>
        <end position="179"/>
    </location>
</feature>
<gene>
    <name evidence="8" type="ORF">HLH35_12550</name>
</gene>
<proteinExistence type="predicted"/>
<organism evidence="8 9">
    <name type="scientific">Gluconacetobacter asukensis</name>
    <dbReference type="NCBI Taxonomy" id="1017181"/>
    <lineage>
        <taxon>Bacteria</taxon>
        <taxon>Pseudomonadati</taxon>
        <taxon>Pseudomonadota</taxon>
        <taxon>Alphaproteobacteria</taxon>
        <taxon>Acetobacterales</taxon>
        <taxon>Acetobacteraceae</taxon>
        <taxon>Gluconacetobacter</taxon>
    </lineage>
</organism>
<evidence type="ECO:0000259" key="7">
    <source>
        <dbReference type="PROSITE" id="PS50850"/>
    </source>
</evidence>
<dbReference type="InterPro" id="IPR036259">
    <property type="entry name" value="MFS_trans_sf"/>
</dbReference>
<feature type="transmembrane region" description="Helical" evidence="6">
    <location>
        <begin position="70"/>
        <end position="86"/>
    </location>
</feature>
<feature type="transmembrane region" description="Helical" evidence="6">
    <location>
        <begin position="356"/>
        <end position="377"/>
    </location>
</feature>
<dbReference type="Proteomes" id="UP000577891">
    <property type="component" value="Unassembled WGS sequence"/>
</dbReference>
<evidence type="ECO:0000256" key="1">
    <source>
        <dbReference type="ARBA" id="ARBA00004651"/>
    </source>
</evidence>
<dbReference type="GO" id="GO:0005886">
    <property type="term" value="C:plasma membrane"/>
    <property type="evidence" value="ECO:0007669"/>
    <property type="project" value="UniProtKB-SubCell"/>
</dbReference>
<name>A0A7W4J1L5_9PROT</name>
<feature type="transmembrane region" description="Helical" evidence="6">
    <location>
        <begin position="92"/>
        <end position="109"/>
    </location>
</feature>
<evidence type="ECO:0000313" key="9">
    <source>
        <dbReference type="Proteomes" id="UP000577891"/>
    </source>
</evidence>
<dbReference type="EMBL" id="JABEQE010000010">
    <property type="protein sequence ID" value="MBB2172939.1"/>
    <property type="molecule type" value="Genomic_DNA"/>
</dbReference>
<feature type="domain" description="Major facilitator superfamily (MFS) profile" evidence="7">
    <location>
        <begin position="1"/>
        <end position="379"/>
    </location>
</feature>
<feature type="transmembrane region" description="Helical" evidence="6">
    <location>
        <begin position="293"/>
        <end position="312"/>
    </location>
</feature>
<evidence type="ECO:0000313" key="8">
    <source>
        <dbReference type="EMBL" id="MBB2172939.1"/>
    </source>
</evidence>
<keyword evidence="3 6" id="KW-0812">Transmembrane</keyword>
<feature type="transmembrane region" description="Helical" evidence="6">
    <location>
        <begin position="333"/>
        <end position="350"/>
    </location>
</feature>
<dbReference type="InterPro" id="IPR005829">
    <property type="entry name" value="Sugar_transporter_CS"/>
</dbReference>
<dbReference type="SUPFAM" id="SSF103473">
    <property type="entry name" value="MFS general substrate transporter"/>
    <property type="match status" value="1"/>
</dbReference>
<dbReference type="InterPro" id="IPR050189">
    <property type="entry name" value="MFS_Efflux_Transporters"/>
</dbReference>
<keyword evidence="2" id="KW-1003">Cell membrane</keyword>
<dbReference type="PANTHER" id="PTHR43124">
    <property type="entry name" value="PURINE EFFLUX PUMP PBUE"/>
    <property type="match status" value="1"/>
</dbReference>
<dbReference type="PROSITE" id="PS00216">
    <property type="entry name" value="SUGAR_TRANSPORT_1"/>
    <property type="match status" value="1"/>
</dbReference>
<evidence type="ECO:0000256" key="3">
    <source>
        <dbReference type="ARBA" id="ARBA00022692"/>
    </source>
</evidence>
<dbReference type="AlphaFoldDB" id="A0A7W4J1L5"/>
<accession>A0A7W4J1L5</accession>
<dbReference type="InterPro" id="IPR020846">
    <property type="entry name" value="MFS_dom"/>
</dbReference>
<dbReference type="GO" id="GO:0022857">
    <property type="term" value="F:transmembrane transporter activity"/>
    <property type="evidence" value="ECO:0007669"/>
    <property type="project" value="InterPro"/>
</dbReference>
<dbReference type="PROSITE" id="PS50850">
    <property type="entry name" value="MFS"/>
    <property type="match status" value="1"/>
</dbReference>
<feature type="transmembrane region" description="Helical" evidence="6">
    <location>
        <begin position="39"/>
        <end position="58"/>
    </location>
</feature>
<dbReference type="PANTHER" id="PTHR43124:SF3">
    <property type="entry name" value="CHLORAMPHENICOL EFFLUX PUMP RV0191"/>
    <property type="match status" value="1"/>
</dbReference>
<feature type="transmembrane region" description="Helical" evidence="6">
    <location>
        <begin position="130"/>
        <end position="148"/>
    </location>
</feature>
<comment type="caution">
    <text evidence="8">The sequence shown here is derived from an EMBL/GenBank/DDBJ whole genome shotgun (WGS) entry which is preliminary data.</text>
</comment>
<keyword evidence="4 6" id="KW-1133">Transmembrane helix</keyword>
<evidence type="ECO:0000256" key="2">
    <source>
        <dbReference type="ARBA" id="ARBA00022475"/>
    </source>
</evidence>
<evidence type="ECO:0000256" key="6">
    <source>
        <dbReference type="SAM" id="Phobius"/>
    </source>
</evidence>
<dbReference type="Pfam" id="PF07690">
    <property type="entry name" value="MFS_1"/>
    <property type="match status" value="1"/>
</dbReference>
<evidence type="ECO:0000256" key="5">
    <source>
        <dbReference type="ARBA" id="ARBA00023136"/>
    </source>
</evidence>